<dbReference type="InterPro" id="IPR036388">
    <property type="entry name" value="WH-like_DNA-bd_sf"/>
</dbReference>
<evidence type="ECO:0000259" key="1">
    <source>
        <dbReference type="Pfam" id="PF09339"/>
    </source>
</evidence>
<dbReference type="InterPro" id="IPR005471">
    <property type="entry name" value="Tscrpt_reg_IclR_N"/>
</dbReference>
<dbReference type="Proteomes" id="UP000308000">
    <property type="component" value="Unassembled WGS sequence"/>
</dbReference>
<protein>
    <recommendedName>
        <fullName evidence="1">HTH iclR-type domain-containing protein</fullName>
    </recommendedName>
</protein>
<dbReference type="Pfam" id="PF09339">
    <property type="entry name" value="HTH_IclR"/>
    <property type="match status" value="1"/>
</dbReference>
<dbReference type="GO" id="GO:0006355">
    <property type="term" value="P:regulation of DNA-templated transcription"/>
    <property type="evidence" value="ECO:0007669"/>
    <property type="project" value="InterPro"/>
</dbReference>
<dbReference type="GO" id="GO:0003677">
    <property type="term" value="F:DNA binding"/>
    <property type="evidence" value="ECO:0007669"/>
    <property type="project" value="InterPro"/>
</dbReference>
<dbReference type="EMBL" id="VBRC01000002">
    <property type="protein sequence ID" value="TLK30859.1"/>
    <property type="molecule type" value="Genomic_DNA"/>
</dbReference>
<comment type="caution">
    <text evidence="2">The sequence shown here is derived from an EMBL/GenBank/DDBJ whole genome shotgun (WGS) entry which is preliminary data.</text>
</comment>
<reference evidence="2 3" key="1">
    <citation type="submission" date="2019-04" db="EMBL/GenBank/DDBJ databases">
        <title>Deinococcus metalilatus MA1002 mutant No.5.</title>
        <authorList>
            <person name="Park W."/>
            <person name="Park C."/>
        </authorList>
    </citation>
    <scope>NUCLEOTIDE SEQUENCE [LARGE SCALE GENOMIC DNA]</scope>
    <source>
        <strain evidence="2 3">MA1002-m5</strain>
    </source>
</reference>
<gene>
    <name evidence="2" type="ORF">FCS05_03645</name>
</gene>
<dbReference type="AlphaFoldDB" id="A0AAJ5F6K4"/>
<evidence type="ECO:0000313" key="3">
    <source>
        <dbReference type="Proteomes" id="UP000308000"/>
    </source>
</evidence>
<feature type="domain" description="HTH iclR-type" evidence="1">
    <location>
        <begin position="12"/>
        <end position="53"/>
    </location>
</feature>
<organism evidence="2 3">
    <name type="scientific">Deinococcus metallilatus</name>
    <dbReference type="NCBI Taxonomy" id="1211322"/>
    <lineage>
        <taxon>Bacteria</taxon>
        <taxon>Thermotogati</taxon>
        <taxon>Deinococcota</taxon>
        <taxon>Deinococci</taxon>
        <taxon>Deinococcales</taxon>
        <taxon>Deinococcaceae</taxon>
        <taxon>Deinococcus</taxon>
    </lineage>
</organism>
<dbReference type="Gene3D" id="1.10.10.10">
    <property type="entry name" value="Winged helix-like DNA-binding domain superfamily/Winged helix DNA-binding domain"/>
    <property type="match status" value="1"/>
</dbReference>
<dbReference type="InterPro" id="IPR036390">
    <property type="entry name" value="WH_DNA-bd_sf"/>
</dbReference>
<name>A0AAJ5F6K4_9DEIO</name>
<accession>A0AAJ5F6K4</accession>
<dbReference type="SUPFAM" id="SSF46785">
    <property type="entry name" value="Winged helix' DNA-binding domain"/>
    <property type="match status" value="1"/>
</dbReference>
<proteinExistence type="predicted"/>
<sequence length="146" mass="15657">MNSMNALSPLHSLQVLDLLGQGPSTTGDIAALTGLPRADAHTLFRTLQDAGLVCKAADRAGTLRLHHLTTLETEPAEVTQERVLAEVERRRTVAALVTTTGFPRTVVTDVLTRALWRGEVSCRCIGSLGVFTRGKAWQPSVSGQPT</sequence>
<evidence type="ECO:0000313" key="2">
    <source>
        <dbReference type="EMBL" id="TLK30859.1"/>
    </source>
</evidence>